<keyword evidence="3" id="KW-1185">Reference proteome</keyword>
<organism evidence="2 3">
    <name type="scientific">Ceratodon purpureus</name>
    <name type="common">Fire moss</name>
    <name type="synonym">Dicranum purpureum</name>
    <dbReference type="NCBI Taxonomy" id="3225"/>
    <lineage>
        <taxon>Eukaryota</taxon>
        <taxon>Viridiplantae</taxon>
        <taxon>Streptophyta</taxon>
        <taxon>Embryophyta</taxon>
        <taxon>Bryophyta</taxon>
        <taxon>Bryophytina</taxon>
        <taxon>Bryopsida</taxon>
        <taxon>Dicranidae</taxon>
        <taxon>Pseudoditrichales</taxon>
        <taxon>Ditrichaceae</taxon>
        <taxon>Ceratodon</taxon>
    </lineage>
</organism>
<dbReference type="InterPro" id="IPR056706">
    <property type="entry name" value="DUF7804"/>
</dbReference>
<name>A0A8T0HES1_CERPU</name>
<dbReference type="Pfam" id="PF25089">
    <property type="entry name" value="DUF7804"/>
    <property type="match status" value="1"/>
</dbReference>
<protein>
    <recommendedName>
        <fullName evidence="1">DUF7804 domain-containing protein</fullName>
    </recommendedName>
</protein>
<dbReference type="PANTHER" id="PTHR35127">
    <property type="entry name" value="OS03G0736900 PROTEIN"/>
    <property type="match status" value="1"/>
</dbReference>
<feature type="domain" description="DUF7804" evidence="1">
    <location>
        <begin position="84"/>
        <end position="160"/>
    </location>
</feature>
<sequence>MACAVVCSSHHAARSLISASDVQKQDFFLGKCDLSLSRAVPMRRSSVINAAVRSSLETSTDFGGRYSSACIDQPCALSCPVNRETNVERWVEESVHEIVRNIQEAPFLQYVFDSTSRFRRSQRQKLSQECFQDSNYWPSIKESFSKADPDGVILVQKLEPGCSAACCLAEALGDEEMVCPLQAEGAETNVWGVFVQARGLHTSACYLLKTTRVSSPGGACTRYCLTRAACFGPSHVEQLENAWLL</sequence>
<proteinExistence type="predicted"/>
<comment type="caution">
    <text evidence="2">The sequence shown here is derived from an EMBL/GenBank/DDBJ whole genome shotgun (WGS) entry which is preliminary data.</text>
</comment>
<evidence type="ECO:0000313" key="3">
    <source>
        <dbReference type="Proteomes" id="UP000822688"/>
    </source>
</evidence>
<gene>
    <name evidence="2" type="ORF">KC19_6G139600</name>
</gene>
<evidence type="ECO:0000259" key="1">
    <source>
        <dbReference type="Pfam" id="PF25089"/>
    </source>
</evidence>
<accession>A0A8T0HES1</accession>
<dbReference type="Proteomes" id="UP000822688">
    <property type="component" value="Chromosome 6"/>
</dbReference>
<evidence type="ECO:0000313" key="2">
    <source>
        <dbReference type="EMBL" id="KAG0570113.1"/>
    </source>
</evidence>
<dbReference type="PANTHER" id="PTHR35127:SF1">
    <property type="entry name" value="GENOME ASSEMBLY, CHROMOSOME: A10"/>
    <property type="match status" value="1"/>
</dbReference>
<dbReference type="AlphaFoldDB" id="A0A8T0HES1"/>
<dbReference type="EMBL" id="CM026427">
    <property type="protein sequence ID" value="KAG0570113.1"/>
    <property type="molecule type" value="Genomic_DNA"/>
</dbReference>
<reference evidence="2 3" key="1">
    <citation type="submission" date="2020-06" db="EMBL/GenBank/DDBJ databases">
        <title>WGS assembly of Ceratodon purpureus strain R40.</title>
        <authorList>
            <person name="Carey S.B."/>
            <person name="Jenkins J."/>
            <person name="Shu S."/>
            <person name="Lovell J.T."/>
            <person name="Sreedasyam A."/>
            <person name="Maumus F."/>
            <person name="Tiley G.P."/>
            <person name="Fernandez-Pozo N."/>
            <person name="Barry K."/>
            <person name="Chen C."/>
            <person name="Wang M."/>
            <person name="Lipzen A."/>
            <person name="Daum C."/>
            <person name="Saski C.A."/>
            <person name="Payton A.C."/>
            <person name="Mcbreen J.C."/>
            <person name="Conrad R.E."/>
            <person name="Kollar L.M."/>
            <person name="Olsson S."/>
            <person name="Huttunen S."/>
            <person name="Landis J.B."/>
            <person name="Wickett N.J."/>
            <person name="Johnson M.G."/>
            <person name="Rensing S.A."/>
            <person name="Grimwood J."/>
            <person name="Schmutz J."/>
            <person name="Mcdaniel S.F."/>
        </authorList>
    </citation>
    <scope>NUCLEOTIDE SEQUENCE [LARGE SCALE GENOMIC DNA]</scope>
    <source>
        <strain evidence="2 3">R40</strain>
    </source>
</reference>